<gene>
    <name evidence="20" type="primary">tkt</name>
    <name evidence="20" type="ORF">DI564_08330</name>
</gene>
<comment type="function">
    <text evidence="18">Catalyzes the transfer of a two-carbon ketol group from a ketose donor to an aldose acceptor, via a covalent intermediate with the cofactor thiamine pyrophosphate.</text>
</comment>
<dbReference type="EMBL" id="QFPO01000005">
    <property type="protein sequence ID" value="PZQ16618.1"/>
    <property type="molecule type" value="Genomic_DNA"/>
</dbReference>
<evidence type="ECO:0000256" key="18">
    <source>
        <dbReference type="RuleBase" id="RU004996"/>
    </source>
</evidence>
<dbReference type="FunFam" id="3.40.50.970:FF:000004">
    <property type="entry name" value="Transketolase"/>
    <property type="match status" value="1"/>
</dbReference>
<feature type="binding site" evidence="16">
    <location>
        <position position="185"/>
    </location>
    <ligand>
        <name>Mg(2+)</name>
        <dbReference type="ChEBI" id="CHEBI:18420"/>
    </ligand>
</feature>
<dbReference type="InterPro" id="IPR005474">
    <property type="entry name" value="Transketolase_N"/>
</dbReference>
<dbReference type="InterPro" id="IPR033247">
    <property type="entry name" value="Transketolase_fam"/>
</dbReference>
<evidence type="ECO:0000256" key="8">
    <source>
        <dbReference type="ARBA" id="ARBA00022837"/>
    </source>
</evidence>
<dbReference type="EC" id="2.2.1.1" evidence="5 12"/>
<evidence type="ECO:0000256" key="11">
    <source>
        <dbReference type="ARBA" id="ARBA00049473"/>
    </source>
</evidence>
<dbReference type="SMART" id="SM00861">
    <property type="entry name" value="Transket_pyr"/>
    <property type="match status" value="1"/>
</dbReference>
<feature type="binding site" evidence="14">
    <location>
        <position position="520"/>
    </location>
    <ligand>
        <name>substrate</name>
    </ligand>
</feature>
<feature type="binding site" evidence="14">
    <location>
        <position position="26"/>
    </location>
    <ligand>
        <name>substrate</name>
    </ligand>
</feature>
<dbReference type="InterPro" id="IPR049557">
    <property type="entry name" value="Transketolase_CS"/>
</dbReference>
<dbReference type="Pfam" id="PF00456">
    <property type="entry name" value="Transketolase_N"/>
    <property type="match status" value="1"/>
</dbReference>
<dbReference type="InterPro" id="IPR005475">
    <property type="entry name" value="Transketolase-like_Pyr-bd"/>
</dbReference>
<evidence type="ECO:0000256" key="14">
    <source>
        <dbReference type="PIRSR" id="PIRSR605478-2"/>
    </source>
</evidence>
<dbReference type="GO" id="GO:0009052">
    <property type="term" value="P:pentose-phosphate shunt, non-oxidative branch"/>
    <property type="evidence" value="ECO:0007669"/>
    <property type="project" value="UniProtKB-ARBA"/>
</dbReference>
<comment type="caution">
    <text evidence="20">The sequence shown here is derived from an EMBL/GenBank/DDBJ whole genome shotgun (WGS) entry which is preliminary data.</text>
</comment>
<feature type="binding site" evidence="16">
    <location>
        <position position="155"/>
    </location>
    <ligand>
        <name>Mg(2+)</name>
        <dbReference type="ChEBI" id="CHEBI:18420"/>
    </ligand>
</feature>
<evidence type="ECO:0000256" key="13">
    <source>
        <dbReference type="PIRSR" id="PIRSR605478-1"/>
    </source>
</evidence>
<feature type="binding site" evidence="14">
    <location>
        <position position="473"/>
    </location>
    <ligand>
        <name>substrate</name>
    </ligand>
</feature>
<comment type="cofactor">
    <cofactor evidence="2">
        <name>Co(2+)</name>
        <dbReference type="ChEBI" id="CHEBI:48828"/>
    </cofactor>
</comment>
<protein>
    <recommendedName>
        <fullName evidence="5 12">Transketolase</fullName>
        <ecNumber evidence="5 12">2.2.1.1</ecNumber>
    </recommendedName>
</protein>
<sequence>MPSRTELANAIRALAMDAVETAKSGHPGMPMGMADIAEVLWNDFLRHNPANPKWANRDRFVLSNGHGSMLIYALLHLTGYDLPIEELKRFRQLHSKTAGHPEAGETPGVETTTGPLGQGLANAVGMALAEKVLAARFNRDGFPIVDHATYVFLGDGCLMEGISHEAASLAGTLKLGKLTAIWDDNGISIDGEVHGWFTDDTPARFEAYGWNVVRGVDGHDPAAIAAALAGSRGSDRPTLICARTIIGYGAPNKQGKEACHGAPLGKDEIAITRDRIGWPHAPFVVPPEIYAGWDAKTRGAELESAWDATFARYRATHPALAAEFERRLAGDLPEGFAAAADAWIDKLQAEGPVVASRKASQMALDAFGPLLPELIGGSADLAGSNLTIWKGSKDVNSDDASANYVHYGVREFGMSAIANGLALHGGFIPYDATFLVFSDYARNAVRMSALIPTRAIHVYTHDSIGLGEDGPTHQPVEHLASLRYIPNNPVWRPCDAVESAVAWKAAIERRQGPTCLVFSRQNLAHQARTAEQLADIARGGYVLSDPPEAKFDLILIATGSEVEIAMQAMRILADRGIAARVVSMPATHVFDAQPVEYREGVLPSWCRKRVAVEAGVTDFWRKYVGLDGAVVGLDRFGASAPADALYRHFGITADHVADAAAALR</sequence>
<dbReference type="PANTHER" id="PTHR43522">
    <property type="entry name" value="TRANSKETOLASE"/>
    <property type="match status" value="1"/>
</dbReference>
<evidence type="ECO:0000256" key="9">
    <source>
        <dbReference type="ARBA" id="ARBA00022842"/>
    </source>
</evidence>
<dbReference type="AlphaFoldDB" id="A0A2W5KMI1"/>
<feature type="site" description="Important for catalytic activity" evidence="17">
    <location>
        <position position="26"/>
    </location>
</feature>
<dbReference type="Pfam" id="PF02779">
    <property type="entry name" value="Transket_pyr"/>
    <property type="match status" value="1"/>
</dbReference>
<organism evidence="20 21">
    <name type="scientific">Rhodanobacter denitrificans</name>
    <dbReference type="NCBI Taxonomy" id="666685"/>
    <lineage>
        <taxon>Bacteria</taxon>
        <taxon>Pseudomonadati</taxon>
        <taxon>Pseudomonadota</taxon>
        <taxon>Gammaproteobacteria</taxon>
        <taxon>Lysobacterales</taxon>
        <taxon>Rhodanobacteraceae</taxon>
        <taxon>Rhodanobacter</taxon>
    </lineage>
</organism>
<evidence type="ECO:0000256" key="10">
    <source>
        <dbReference type="ARBA" id="ARBA00023052"/>
    </source>
</evidence>
<dbReference type="PROSITE" id="PS00801">
    <property type="entry name" value="TRANSKETOLASE_1"/>
    <property type="match status" value="1"/>
</dbReference>
<accession>A0A2W5KMI1</accession>
<evidence type="ECO:0000256" key="5">
    <source>
        <dbReference type="ARBA" id="ARBA00013152"/>
    </source>
</evidence>
<evidence type="ECO:0000259" key="19">
    <source>
        <dbReference type="SMART" id="SM00861"/>
    </source>
</evidence>
<feature type="binding site" evidence="16">
    <location>
        <position position="187"/>
    </location>
    <ligand>
        <name>Mg(2+)</name>
        <dbReference type="ChEBI" id="CHEBI:18420"/>
    </ligand>
</feature>
<evidence type="ECO:0000256" key="15">
    <source>
        <dbReference type="PIRSR" id="PIRSR605478-3"/>
    </source>
</evidence>
<dbReference type="SUPFAM" id="SSF52922">
    <property type="entry name" value="TK C-terminal domain-like"/>
    <property type="match status" value="1"/>
</dbReference>
<evidence type="ECO:0000256" key="3">
    <source>
        <dbReference type="ARBA" id="ARBA00007131"/>
    </source>
</evidence>
<dbReference type="InterPro" id="IPR029061">
    <property type="entry name" value="THDP-binding"/>
</dbReference>
<evidence type="ECO:0000256" key="1">
    <source>
        <dbReference type="ARBA" id="ARBA00001913"/>
    </source>
</evidence>
<dbReference type="InterPro" id="IPR009014">
    <property type="entry name" value="Transketo_C/PFOR_II"/>
</dbReference>
<comment type="cofactor">
    <cofactor evidence="15">
        <name>thiamine diphosphate</name>
        <dbReference type="ChEBI" id="CHEBI:58937"/>
    </cofactor>
    <text evidence="15">Binds 1 thiamine pyrophosphate per subunit. During the reaction, the substrate forms a covalent intermediate with the cofactor.</text>
</comment>
<feature type="binding site" evidence="15">
    <location>
        <position position="260"/>
    </location>
    <ligand>
        <name>thiamine diphosphate</name>
        <dbReference type="ChEBI" id="CHEBI:58937"/>
    </ligand>
</feature>
<comment type="similarity">
    <text evidence="3 18">Belongs to the transketolase family.</text>
</comment>
<evidence type="ECO:0000256" key="6">
    <source>
        <dbReference type="ARBA" id="ARBA00022679"/>
    </source>
</evidence>
<feature type="binding site" evidence="15">
    <location>
        <begin position="114"/>
        <end position="116"/>
    </location>
    <ligand>
        <name>thiamine diphosphate</name>
        <dbReference type="ChEBI" id="CHEBI:58937"/>
    </ligand>
</feature>
<reference evidence="20 21" key="1">
    <citation type="submission" date="2017-08" db="EMBL/GenBank/DDBJ databases">
        <title>Infants hospitalized years apart are colonized by the same room-sourced microbial strains.</title>
        <authorList>
            <person name="Brooks B."/>
            <person name="Olm M.R."/>
            <person name="Firek B.A."/>
            <person name="Baker R."/>
            <person name="Thomas B.C."/>
            <person name="Morowitz M.J."/>
            <person name="Banfield J.F."/>
        </authorList>
    </citation>
    <scope>NUCLEOTIDE SEQUENCE [LARGE SCALE GENOMIC DNA]</scope>
    <source>
        <strain evidence="20">S2_005_003_R2_42</strain>
    </source>
</reference>
<dbReference type="CDD" id="cd07033">
    <property type="entry name" value="TPP_PYR_DXS_TK_like"/>
    <property type="match status" value="1"/>
</dbReference>
<dbReference type="Pfam" id="PF22613">
    <property type="entry name" value="Transketolase_C_1"/>
    <property type="match status" value="1"/>
</dbReference>
<feature type="binding site" evidence="15">
    <location>
        <position position="66"/>
    </location>
    <ligand>
        <name>thiamine diphosphate</name>
        <dbReference type="ChEBI" id="CHEBI:58937"/>
    </ligand>
</feature>
<evidence type="ECO:0000256" key="12">
    <source>
        <dbReference type="NCBIfam" id="TIGR00232"/>
    </source>
</evidence>
<feature type="binding site" evidence="14">
    <location>
        <position position="357"/>
    </location>
    <ligand>
        <name>substrate</name>
    </ligand>
</feature>
<dbReference type="GO" id="GO:0005829">
    <property type="term" value="C:cytosol"/>
    <property type="evidence" value="ECO:0007669"/>
    <property type="project" value="TreeGrafter"/>
</dbReference>
<evidence type="ECO:0000256" key="17">
    <source>
        <dbReference type="PIRSR" id="PIRSR605478-5"/>
    </source>
</evidence>
<feature type="binding site" evidence="14">
    <location>
        <position position="260"/>
    </location>
    <ligand>
        <name>substrate</name>
    </ligand>
</feature>
<comment type="catalytic activity">
    <reaction evidence="11 18">
        <text>D-sedoheptulose 7-phosphate + D-glyceraldehyde 3-phosphate = aldehydo-D-ribose 5-phosphate + D-xylulose 5-phosphate</text>
        <dbReference type="Rhea" id="RHEA:10508"/>
        <dbReference type="ChEBI" id="CHEBI:57483"/>
        <dbReference type="ChEBI" id="CHEBI:57737"/>
        <dbReference type="ChEBI" id="CHEBI:58273"/>
        <dbReference type="ChEBI" id="CHEBI:59776"/>
        <dbReference type="EC" id="2.2.1.1"/>
    </reaction>
</comment>
<dbReference type="GO" id="GO:0046872">
    <property type="term" value="F:metal ion binding"/>
    <property type="evidence" value="ECO:0007669"/>
    <property type="project" value="UniProtKB-KW"/>
</dbReference>
<dbReference type="Gene3D" id="3.40.50.920">
    <property type="match status" value="1"/>
</dbReference>
<dbReference type="InterPro" id="IPR020826">
    <property type="entry name" value="Transketolase_BS"/>
</dbReference>
<evidence type="ECO:0000313" key="21">
    <source>
        <dbReference type="Proteomes" id="UP000249046"/>
    </source>
</evidence>
<feature type="binding site" evidence="15">
    <location>
        <position position="156"/>
    </location>
    <ligand>
        <name>thiamine diphosphate</name>
        <dbReference type="ChEBI" id="CHEBI:58937"/>
    </ligand>
</feature>
<feature type="binding site" evidence="14">
    <location>
        <position position="469"/>
    </location>
    <ligand>
        <name>substrate</name>
    </ligand>
</feature>
<dbReference type="PANTHER" id="PTHR43522:SF2">
    <property type="entry name" value="TRANSKETOLASE 1-RELATED"/>
    <property type="match status" value="1"/>
</dbReference>
<dbReference type="Proteomes" id="UP000249046">
    <property type="component" value="Unassembled WGS sequence"/>
</dbReference>
<evidence type="ECO:0000256" key="7">
    <source>
        <dbReference type="ARBA" id="ARBA00022723"/>
    </source>
</evidence>
<feature type="active site" description="Proton donor" evidence="13">
    <location>
        <position position="411"/>
    </location>
</feature>
<dbReference type="PROSITE" id="PS00802">
    <property type="entry name" value="TRANSKETOLASE_2"/>
    <property type="match status" value="1"/>
</dbReference>
<evidence type="ECO:0000256" key="16">
    <source>
        <dbReference type="PIRSR" id="PIRSR605478-4"/>
    </source>
</evidence>
<comment type="subunit">
    <text evidence="4 18">Homodimer.</text>
</comment>
<proteinExistence type="inferred from homology"/>
<name>A0A2W5KMI1_9GAMM</name>
<evidence type="ECO:0000313" key="20">
    <source>
        <dbReference type="EMBL" id="PZQ16618.1"/>
    </source>
</evidence>
<dbReference type="GO" id="GO:0004802">
    <property type="term" value="F:transketolase activity"/>
    <property type="evidence" value="ECO:0007669"/>
    <property type="project" value="UniProtKB-UniRule"/>
</dbReference>
<keyword evidence="7 16" id="KW-0479">Metal-binding</keyword>
<keyword evidence="9 16" id="KW-0460">Magnesium</keyword>
<dbReference type="NCBIfam" id="TIGR00232">
    <property type="entry name" value="tktlase_bact"/>
    <property type="match status" value="1"/>
</dbReference>
<dbReference type="SUPFAM" id="SSF52518">
    <property type="entry name" value="Thiamin diphosphate-binding fold (THDP-binding)"/>
    <property type="match status" value="2"/>
</dbReference>
<comment type="cofactor">
    <cofactor evidence="1">
        <name>Ca(2+)</name>
        <dbReference type="ChEBI" id="CHEBI:29108"/>
    </cofactor>
</comment>
<comment type="cofactor">
    <cofactor evidence="16">
        <name>Mg(2+)</name>
        <dbReference type="ChEBI" id="CHEBI:18420"/>
    </cofactor>
    <text evidence="16">Binds 1 Mg(2+) ion per subunit. Can also utilize other divalent metal cations, such as Ca(2+), Mn(2+) and Co(2+).</text>
</comment>
<feature type="binding site" evidence="14">
    <location>
        <position position="461"/>
    </location>
    <ligand>
        <name>substrate</name>
    </ligand>
</feature>
<feature type="domain" description="Transketolase-like pyrimidine-binding" evidence="19">
    <location>
        <begin position="354"/>
        <end position="525"/>
    </location>
</feature>
<feature type="binding site" evidence="14">
    <location>
        <position position="384"/>
    </location>
    <ligand>
        <name>substrate</name>
    </ligand>
</feature>
<keyword evidence="8 18" id="KW-0106">Calcium</keyword>
<keyword evidence="6 18" id="KW-0808">Transferase</keyword>
<evidence type="ECO:0000256" key="2">
    <source>
        <dbReference type="ARBA" id="ARBA00001941"/>
    </source>
</evidence>
<dbReference type="FunFam" id="3.40.50.970:FF:000003">
    <property type="entry name" value="Transketolase"/>
    <property type="match status" value="1"/>
</dbReference>
<keyword evidence="10 15" id="KW-0786">Thiamine pyrophosphate</keyword>
<dbReference type="CDD" id="cd02012">
    <property type="entry name" value="TPP_TK"/>
    <property type="match status" value="1"/>
</dbReference>
<dbReference type="Gene3D" id="3.40.50.970">
    <property type="match status" value="2"/>
</dbReference>
<feature type="binding site" evidence="15">
    <location>
        <position position="185"/>
    </location>
    <ligand>
        <name>thiamine diphosphate</name>
        <dbReference type="ChEBI" id="CHEBI:58937"/>
    </ligand>
</feature>
<dbReference type="InterPro" id="IPR055152">
    <property type="entry name" value="Transketolase-like_C_2"/>
</dbReference>
<dbReference type="FunFam" id="3.40.50.920:FF:000003">
    <property type="entry name" value="Transketolase"/>
    <property type="match status" value="1"/>
</dbReference>
<feature type="site" description="Important for catalytic activity" evidence="17">
    <location>
        <position position="260"/>
    </location>
</feature>
<dbReference type="InterPro" id="IPR005478">
    <property type="entry name" value="Transketolase_bac-like"/>
</dbReference>
<comment type="cofactor">
    <cofactor evidence="18">
        <name>Mg(2+)</name>
        <dbReference type="ChEBI" id="CHEBI:18420"/>
    </cofactor>
    <cofactor evidence="18">
        <name>Ca(2+)</name>
        <dbReference type="ChEBI" id="CHEBI:29108"/>
    </cofactor>
    <cofactor evidence="18">
        <name>Mn(2+)</name>
        <dbReference type="ChEBI" id="CHEBI:29035"/>
    </cofactor>
    <cofactor evidence="18">
        <name>Co(2+)</name>
        <dbReference type="ChEBI" id="CHEBI:48828"/>
    </cofactor>
    <text evidence="18">Binds 1 Mg(2+) ion per subunit. Can also utilize other divalent metal cations, such as Ca(2+), Mn(2+) and Co(2+).</text>
</comment>
<feature type="binding site" evidence="15">
    <location>
        <position position="437"/>
    </location>
    <ligand>
        <name>thiamine diphosphate</name>
        <dbReference type="ChEBI" id="CHEBI:58937"/>
    </ligand>
</feature>
<evidence type="ECO:0000256" key="4">
    <source>
        <dbReference type="ARBA" id="ARBA00011738"/>
    </source>
</evidence>